<keyword evidence="6 11" id="KW-0812">Transmembrane</keyword>
<evidence type="ECO:0000256" key="9">
    <source>
        <dbReference type="ARBA" id="ARBA00023012"/>
    </source>
</evidence>
<evidence type="ECO:0000256" key="3">
    <source>
        <dbReference type="ARBA" id="ARBA00012438"/>
    </source>
</evidence>
<dbReference type="CDD" id="cd00075">
    <property type="entry name" value="HATPase"/>
    <property type="match status" value="1"/>
</dbReference>
<dbReference type="Gene3D" id="3.30.565.10">
    <property type="entry name" value="Histidine kinase-like ATPase, C-terminal domain"/>
    <property type="match status" value="1"/>
</dbReference>
<dbReference type="InterPro" id="IPR003661">
    <property type="entry name" value="HisK_dim/P_dom"/>
</dbReference>
<feature type="domain" description="Histidine kinase" evidence="12">
    <location>
        <begin position="154"/>
        <end position="356"/>
    </location>
</feature>
<dbReference type="InterPro" id="IPR036097">
    <property type="entry name" value="HisK_dim/P_sf"/>
</dbReference>
<keyword evidence="9" id="KW-0902">Two-component regulatory system</keyword>
<dbReference type="InterPro" id="IPR003594">
    <property type="entry name" value="HATPase_dom"/>
</dbReference>
<dbReference type="InterPro" id="IPR050428">
    <property type="entry name" value="TCS_sensor_his_kinase"/>
</dbReference>
<dbReference type="Gene3D" id="6.10.340.10">
    <property type="match status" value="1"/>
</dbReference>
<sequence>MKRITLRTRLTIIHTGLFLLASLIVVGLFYWQNIRSVLGLQEQVTPRLSGVAMPRTYADDAFSTVLFNLLFQSLLTFLALGLVAGVLGWWLSGRVLRRVHAMTAQAQQISTANLHERIALDGPQDELKELADTFNGLLSRLDDSFQVQGRFIANASHELRTPLAVTRTVIQVGLSSSDPDRVRRAKEELLRSNDRAIALINGLLQLARGERELEHREPVRLDSVVEQAVAEVDAPSDVTIEMRTEPCSLLGDSLLLSQVVRNLVDNASRYNVPGGTVWVRVTAQGELTVANTGPAVSDEDAALLFEPFHRATDKKDGVGLGLSIVRAIAAAHGGRVAAQPRPDGGLVVTVQLPVSGTATGPVPSGRNRPSS</sequence>
<dbReference type="EC" id="2.7.13.3" evidence="3"/>
<keyword evidence="8 11" id="KW-1133">Transmembrane helix</keyword>
<dbReference type="SUPFAM" id="SSF47384">
    <property type="entry name" value="Homodimeric domain of signal transducing histidine kinase"/>
    <property type="match status" value="1"/>
</dbReference>
<dbReference type="Pfam" id="PF00672">
    <property type="entry name" value="HAMP"/>
    <property type="match status" value="1"/>
</dbReference>
<comment type="subcellular location">
    <subcellularLocation>
        <location evidence="2">Cell membrane</location>
    </subcellularLocation>
</comment>
<name>A0ABV6MKC5_9PSEU</name>
<evidence type="ECO:0000313" key="14">
    <source>
        <dbReference type="EMBL" id="MFC0540738.1"/>
    </source>
</evidence>
<evidence type="ECO:0000256" key="7">
    <source>
        <dbReference type="ARBA" id="ARBA00022777"/>
    </source>
</evidence>
<keyword evidence="15" id="KW-1185">Reference proteome</keyword>
<evidence type="ECO:0000256" key="10">
    <source>
        <dbReference type="ARBA" id="ARBA00023136"/>
    </source>
</evidence>
<protein>
    <recommendedName>
        <fullName evidence="3">histidine kinase</fullName>
        <ecNumber evidence="3">2.7.13.3</ecNumber>
    </recommendedName>
</protein>
<evidence type="ECO:0000256" key="1">
    <source>
        <dbReference type="ARBA" id="ARBA00000085"/>
    </source>
</evidence>
<dbReference type="InterPro" id="IPR036890">
    <property type="entry name" value="HATPase_C_sf"/>
</dbReference>
<reference evidence="14 15" key="1">
    <citation type="submission" date="2024-09" db="EMBL/GenBank/DDBJ databases">
        <authorList>
            <person name="Sun Q."/>
            <person name="Mori K."/>
        </authorList>
    </citation>
    <scope>NUCLEOTIDE SEQUENCE [LARGE SCALE GENOMIC DNA]</scope>
    <source>
        <strain evidence="14 15">TBRC 1432</strain>
    </source>
</reference>
<dbReference type="PROSITE" id="PS50885">
    <property type="entry name" value="HAMP"/>
    <property type="match status" value="1"/>
</dbReference>
<dbReference type="SUPFAM" id="SSF158472">
    <property type="entry name" value="HAMP domain-like"/>
    <property type="match status" value="1"/>
</dbReference>
<dbReference type="SMART" id="SM00304">
    <property type="entry name" value="HAMP"/>
    <property type="match status" value="1"/>
</dbReference>
<dbReference type="Pfam" id="PF00512">
    <property type="entry name" value="HisKA"/>
    <property type="match status" value="1"/>
</dbReference>
<evidence type="ECO:0000259" key="13">
    <source>
        <dbReference type="PROSITE" id="PS50885"/>
    </source>
</evidence>
<dbReference type="SMART" id="SM00388">
    <property type="entry name" value="HisKA"/>
    <property type="match status" value="1"/>
</dbReference>
<dbReference type="PANTHER" id="PTHR45436:SF16">
    <property type="entry name" value="HISTIDINE KINASE"/>
    <property type="match status" value="1"/>
</dbReference>
<keyword evidence="10 11" id="KW-0472">Membrane</keyword>
<evidence type="ECO:0000256" key="5">
    <source>
        <dbReference type="ARBA" id="ARBA00022679"/>
    </source>
</evidence>
<evidence type="ECO:0000259" key="12">
    <source>
        <dbReference type="PROSITE" id="PS50109"/>
    </source>
</evidence>
<dbReference type="SUPFAM" id="SSF55874">
    <property type="entry name" value="ATPase domain of HSP90 chaperone/DNA topoisomerase II/histidine kinase"/>
    <property type="match status" value="1"/>
</dbReference>
<evidence type="ECO:0000256" key="11">
    <source>
        <dbReference type="SAM" id="Phobius"/>
    </source>
</evidence>
<feature type="domain" description="HAMP" evidence="13">
    <location>
        <begin position="93"/>
        <end position="146"/>
    </location>
</feature>
<dbReference type="RefSeq" id="WP_273939568.1">
    <property type="nucleotide sequence ID" value="NZ_CP097263.1"/>
</dbReference>
<comment type="caution">
    <text evidence="14">The sequence shown here is derived from an EMBL/GenBank/DDBJ whole genome shotgun (WGS) entry which is preliminary data.</text>
</comment>
<dbReference type="InterPro" id="IPR004358">
    <property type="entry name" value="Sig_transdc_His_kin-like_C"/>
</dbReference>
<dbReference type="PRINTS" id="PR00344">
    <property type="entry name" value="BCTRLSENSOR"/>
</dbReference>
<keyword evidence="4" id="KW-0597">Phosphoprotein</keyword>
<evidence type="ECO:0000256" key="6">
    <source>
        <dbReference type="ARBA" id="ARBA00022692"/>
    </source>
</evidence>
<dbReference type="SMART" id="SM00387">
    <property type="entry name" value="HATPase_c"/>
    <property type="match status" value="1"/>
</dbReference>
<dbReference type="EMBL" id="JBHLUD010000001">
    <property type="protein sequence ID" value="MFC0540738.1"/>
    <property type="molecule type" value="Genomic_DNA"/>
</dbReference>
<dbReference type="Proteomes" id="UP001589810">
    <property type="component" value="Unassembled WGS sequence"/>
</dbReference>
<dbReference type="InterPro" id="IPR003660">
    <property type="entry name" value="HAMP_dom"/>
</dbReference>
<dbReference type="PROSITE" id="PS50109">
    <property type="entry name" value="HIS_KIN"/>
    <property type="match status" value="1"/>
</dbReference>
<proteinExistence type="predicted"/>
<gene>
    <name evidence="14" type="ORF">ACFFH7_04570</name>
</gene>
<keyword evidence="7 14" id="KW-0418">Kinase</keyword>
<organism evidence="14 15">
    <name type="scientific">Kutzneria chonburiensis</name>
    <dbReference type="NCBI Taxonomy" id="1483604"/>
    <lineage>
        <taxon>Bacteria</taxon>
        <taxon>Bacillati</taxon>
        <taxon>Actinomycetota</taxon>
        <taxon>Actinomycetes</taxon>
        <taxon>Pseudonocardiales</taxon>
        <taxon>Pseudonocardiaceae</taxon>
        <taxon>Kutzneria</taxon>
    </lineage>
</organism>
<evidence type="ECO:0000256" key="4">
    <source>
        <dbReference type="ARBA" id="ARBA00022553"/>
    </source>
</evidence>
<accession>A0ABV6MKC5</accession>
<dbReference type="GO" id="GO:0016301">
    <property type="term" value="F:kinase activity"/>
    <property type="evidence" value="ECO:0007669"/>
    <property type="project" value="UniProtKB-KW"/>
</dbReference>
<evidence type="ECO:0000256" key="2">
    <source>
        <dbReference type="ARBA" id="ARBA00004236"/>
    </source>
</evidence>
<dbReference type="InterPro" id="IPR005467">
    <property type="entry name" value="His_kinase_dom"/>
</dbReference>
<evidence type="ECO:0000256" key="8">
    <source>
        <dbReference type="ARBA" id="ARBA00022989"/>
    </source>
</evidence>
<dbReference type="Pfam" id="PF02518">
    <property type="entry name" value="HATPase_c"/>
    <property type="match status" value="1"/>
</dbReference>
<comment type="catalytic activity">
    <reaction evidence="1">
        <text>ATP + protein L-histidine = ADP + protein N-phospho-L-histidine.</text>
        <dbReference type="EC" id="2.7.13.3"/>
    </reaction>
</comment>
<dbReference type="CDD" id="cd00082">
    <property type="entry name" value="HisKA"/>
    <property type="match status" value="1"/>
</dbReference>
<feature type="transmembrane region" description="Helical" evidence="11">
    <location>
        <begin position="69"/>
        <end position="92"/>
    </location>
</feature>
<dbReference type="CDD" id="cd06225">
    <property type="entry name" value="HAMP"/>
    <property type="match status" value="1"/>
</dbReference>
<dbReference type="Gene3D" id="1.10.287.130">
    <property type="match status" value="1"/>
</dbReference>
<dbReference type="PANTHER" id="PTHR45436">
    <property type="entry name" value="SENSOR HISTIDINE KINASE YKOH"/>
    <property type="match status" value="1"/>
</dbReference>
<evidence type="ECO:0000313" key="15">
    <source>
        <dbReference type="Proteomes" id="UP001589810"/>
    </source>
</evidence>
<keyword evidence="5" id="KW-0808">Transferase</keyword>
<feature type="transmembrane region" description="Helical" evidence="11">
    <location>
        <begin position="12"/>
        <end position="31"/>
    </location>
</feature>